<dbReference type="EMBL" id="MU394319">
    <property type="protein sequence ID" value="KAI6086093.1"/>
    <property type="molecule type" value="Genomic_DNA"/>
</dbReference>
<dbReference type="Proteomes" id="UP001497680">
    <property type="component" value="Unassembled WGS sequence"/>
</dbReference>
<evidence type="ECO:0000313" key="2">
    <source>
        <dbReference type="Proteomes" id="UP001497680"/>
    </source>
</evidence>
<comment type="caution">
    <text evidence="1">The sequence shown here is derived from an EMBL/GenBank/DDBJ whole genome shotgun (WGS) entry which is preliminary data.</text>
</comment>
<evidence type="ECO:0000313" key="1">
    <source>
        <dbReference type="EMBL" id="KAI6086093.1"/>
    </source>
</evidence>
<reference evidence="1 2" key="1">
    <citation type="journal article" date="2022" name="New Phytol.">
        <title>Ecological generalism drives hyperdiversity of secondary metabolite gene clusters in xylarialean endophytes.</title>
        <authorList>
            <person name="Franco M.E.E."/>
            <person name="Wisecaver J.H."/>
            <person name="Arnold A.E."/>
            <person name="Ju Y.M."/>
            <person name="Slot J.C."/>
            <person name="Ahrendt S."/>
            <person name="Moore L.P."/>
            <person name="Eastman K.E."/>
            <person name="Scott K."/>
            <person name="Konkel Z."/>
            <person name="Mondo S.J."/>
            <person name="Kuo A."/>
            <person name="Hayes R.D."/>
            <person name="Haridas S."/>
            <person name="Andreopoulos B."/>
            <person name="Riley R."/>
            <person name="LaButti K."/>
            <person name="Pangilinan J."/>
            <person name="Lipzen A."/>
            <person name="Amirebrahimi M."/>
            <person name="Yan J."/>
            <person name="Adam C."/>
            <person name="Keymanesh K."/>
            <person name="Ng V."/>
            <person name="Louie K."/>
            <person name="Northen T."/>
            <person name="Drula E."/>
            <person name="Henrissat B."/>
            <person name="Hsieh H.M."/>
            <person name="Youens-Clark K."/>
            <person name="Lutzoni F."/>
            <person name="Miadlikowska J."/>
            <person name="Eastwood D.C."/>
            <person name="Hamelin R.C."/>
            <person name="Grigoriev I.V."/>
            <person name="U'Ren J.M."/>
        </authorList>
    </citation>
    <scope>NUCLEOTIDE SEQUENCE [LARGE SCALE GENOMIC DNA]</scope>
    <source>
        <strain evidence="1 2">ER1909</strain>
    </source>
</reference>
<accession>A0ACC0D0P0</accession>
<gene>
    <name evidence="1" type="ORF">F4821DRAFT_278946</name>
</gene>
<name>A0ACC0D0P0_9PEZI</name>
<sequence length="311" mass="35900">MDLAGFPIDPYIPSRVNLFQINVILLGSVENDAIHNATPLEIQGGIWDLFKCCISAHETTEYRLGVDELCTEEFWHKAWRELVELREQRGPLPDFIFELSTVCYLPHIVHFYAKSREYAWNARLPRDYDRSPHKYPLLQVIDEWNFKACSQAYWDTNITGQVGTTRWGCVTDTGHFRASKKLETGWSREANLPPQKEGGDSKEKSSSSRHSTLQSARSGLRRIHRKYFWRGNTSPSTPSSSSPSSSRSPPPSYHTVDQEHVFDGDFTYDSDFEIRDYDEPEPVFAYLPPRQPRSSSRRQRVLVIIERGIRA</sequence>
<organism evidence="1 2">
    <name type="scientific">Hypoxylon rubiginosum</name>
    <dbReference type="NCBI Taxonomy" id="110542"/>
    <lineage>
        <taxon>Eukaryota</taxon>
        <taxon>Fungi</taxon>
        <taxon>Dikarya</taxon>
        <taxon>Ascomycota</taxon>
        <taxon>Pezizomycotina</taxon>
        <taxon>Sordariomycetes</taxon>
        <taxon>Xylariomycetidae</taxon>
        <taxon>Xylariales</taxon>
        <taxon>Hypoxylaceae</taxon>
        <taxon>Hypoxylon</taxon>
    </lineage>
</organism>
<proteinExistence type="predicted"/>
<keyword evidence="2" id="KW-1185">Reference proteome</keyword>
<protein>
    <submittedName>
        <fullName evidence="1">Uncharacterized protein</fullName>
    </submittedName>
</protein>